<keyword evidence="4" id="KW-0175">Coiled coil</keyword>
<gene>
    <name evidence="5" type="ORF">Din_004146</name>
</gene>
<dbReference type="SUPFAM" id="SSF53756">
    <property type="entry name" value="UDP-Glycosyltransferase/glycogen phosphorylase"/>
    <property type="match status" value="1"/>
</dbReference>
<comment type="similarity">
    <text evidence="1">Belongs to the UDP-glycosyltransferase family.</text>
</comment>
<evidence type="ECO:0000256" key="3">
    <source>
        <dbReference type="ARBA" id="ARBA00022679"/>
    </source>
</evidence>
<dbReference type="PANTHER" id="PTHR11926">
    <property type="entry name" value="GLUCOSYL/GLUCURONOSYL TRANSFERASES"/>
    <property type="match status" value="1"/>
</dbReference>
<evidence type="ECO:0000256" key="2">
    <source>
        <dbReference type="ARBA" id="ARBA00022676"/>
    </source>
</evidence>
<accession>A0A5B6YSR9</accession>
<dbReference type="InterPro" id="IPR002213">
    <property type="entry name" value="UDP_glucos_trans"/>
</dbReference>
<feature type="coiled-coil region" evidence="4">
    <location>
        <begin position="415"/>
        <end position="442"/>
    </location>
</feature>
<dbReference type="FunFam" id="3.40.50.2000:FF:000138">
    <property type="entry name" value="Glycosyltransferase"/>
    <property type="match status" value="1"/>
</dbReference>
<dbReference type="GO" id="GO:0080044">
    <property type="term" value="F:quercetin 7-O-glucosyltransferase activity"/>
    <property type="evidence" value="ECO:0007669"/>
    <property type="project" value="TreeGrafter"/>
</dbReference>
<protein>
    <submittedName>
        <fullName evidence="5">Putative UDP-glycosyltransferase 87A1-like</fullName>
        <ecNumber evidence="5">2.4.1.-</ecNumber>
    </submittedName>
</protein>
<evidence type="ECO:0000313" key="5">
    <source>
        <dbReference type="EMBL" id="MPA34705.1"/>
    </source>
</evidence>
<reference evidence="5" key="1">
    <citation type="submission" date="2019-08" db="EMBL/GenBank/DDBJ databases">
        <title>Reference gene set and small RNA set construction with multiple tissues from Davidia involucrata Baill.</title>
        <authorList>
            <person name="Yang H."/>
            <person name="Zhou C."/>
            <person name="Li G."/>
            <person name="Wang J."/>
            <person name="Gao P."/>
            <person name="Wang M."/>
            <person name="Wang R."/>
            <person name="Zhao Y."/>
        </authorList>
    </citation>
    <scope>NUCLEOTIDE SEQUENCE</scope>
    <source>
        <tissue evidence="5">Mixed with DoveR01_LX</tissue>
    </source>
</reference>
<keyword evidence="3 5" id="KW-0808">Transferase</keyword>
<dbReference type="CDD" id="cd03784">
    <property type="entry name" value="GT1_Gtf-like"/>
    <property type="match status" value="1"/>
</dbReference>
<name>A0A5B6YSR9_DAVIN</name>
<keyword evidence="2 5" id="KW-0328">Glycosyltransferase</keyword>
<dbReference type="FunFam" id="3.40.50.2000:FF:000152">
    <property type="entry name" value="Glycosyltransferase"/>
    <property type="match status" value="1"/>
</dbReference>
<dbReference type="EC" id="2.4.1.-" evidence="5"/>
<dbReference type="Pfam" id="PF00201">
    <property type="entry name" value="UDPGT"/>
    <property type="match status" value="1"/>
</dbReference>
<dbReference type="AlphaFoldDB" id="A0A5B6YSR9"/>
<dbReference type="GO" id="GO:0080043">
    <property type="term" value="F:quercetin 3-O-glucosyltransferase activity"/>
    <property type="evidence" value="ECO:0007669"/>
    <property type="project" value="TreeGrafter"/>
</dbReference>
<organism evidence="5">
    <name type="scientific">Davidia involucrata</name>
    <name type="common">Dove tree</name>
    <dbReference type="NCBI Taxonomy" id="16924"/>
    <lineage>
        <taxon>Eukaryota</taxon>
        <taxon>Viridiplantae</taxon>
        <taxon>Streptophyta</taxon>
        <taxon>Embryophyta</taxon>
        <taxon>Tracheophyta</taxon>
        <taxon>Spermatophyta</taxon>
        <taxon>Magnoliopsida</taxon>
        <taxon>eudicotyledons</taxon>
        <taxon>Gunneridae</taxon>
        <taxon>Pentapetalae</taxon>
        <taxon>asterids</taxon>
        <taxon>Cornales</taxon>
        <taxon>Nyssaceae</taxon>
        <taxon>Davidia</taxon>
    </lineage>
</organism>
<evidence type="ECO:0000256" key="1">
    <source>
        <dbReference type="ARBA" id="ARBA00009995"/>
    </source>
</evidence>
<sequence>MGSAKIEAVATCHMVALPYPGRGHINPMMNLCKLLALRSNHLLITFVVTEEWLGFLGSESKPANIRFATIPNVLPSELVRGADIIGFGEAALTKMEEPFEQLLDQLDPPVSIIMADTFLFWTVNIGNQRNIPVASLWPMPASVFSFFYHFDLVVQNRHFPVDLSENGDERVDYIPGISSIRLADLPTTFHKKQQQFMTRILGVFSHVPKAQCLLFPSIFELEAPVINALKSKLPIPIYCFGPLIPYFNLGDNASQMTTHNNDTNYLKWLDLQPQCSVLYISLGSFLSVSSAQMDEIGAGLRASGVRYLWVARGEASRLKETCGDAAGMVVPWCDQLKVLCHRSIGGFWTHCGWSSTMESVFAGVPMLTFPLLMDQVPISKFIVEDWKIGWKVNGEVGMGGLVSREEIAELVQRFMDSENAEKKEMRRRARELKEISRQAIAKGGSSETNLDAFVKNILKCIHH</sequence>
<evidence type="ECO:0000256" key="4">
    <source>
        <dbReference type="SAM" id="Coils"/>
    </source>
</evidence>
<dbReference type="EMBL" id="GHES01004146">
    <property type="protein sequence ID" value="MPA34705.1"/>
    <property type="molecule type" value="Transcribed_RNA"/>
</dbReference>
<proteinExistence type="inferred from homology"/>
<dbReference type="PANTHER" id="PTHR11926:SF774">
    <property type="entry name" value="UDP-GLYCOSYLTRANSFERASE 85A1-RELATED"/>
    <property type="match status" value="1"/>
</dbReference>
<dbReference type="Gene3D" id="3.40.50.2000">
    <property type="entry name" value="Glycogen Phosphorylase B"/>
    <property type="match status" value="2"/>
</dbReference>